<name>A0ABQ5FRL2_9ASTR</name>
<dbReference type="EMBL" id="BQNB010017678">
    <property type="protein sequence ID" value="GJT66013.1"/>
    <property type="molecule type" value="Genomic_DNA"/>
</dbReference>
<evidence type="ECO:0000256" key="1">
    <source>
        <dbReference type="SAM" id="MobiDB-lite"/>
    </source>
</evidence>
<dbReference type="InterPro" id="IPR025398">
    <property type="entry name" value="DUF4371"/>
</dbReference>
<accession>A0ABQ5FRL2</accession>
<reference evidence="3" key="2">
    <citation type="submission" date="2022-01" db="EMBL/GenBank/DDBJ databases">
        <authorList>
            <person name="Yamashiro T."/>
            <person name="Shiraishi A."/>
            <person name="Satake H."/>
            <person name="Nakayama K."/>
        </authorList>
    </citation>
    <scope>NUCLEOTIDE SEQUENCE</scope>
</reference>
<feature type="region of interest" description="Disordered" evidence="1">
    <location>
        <begin position="11"/>
        <end position="34"/>
    </location>
</feature>
<evidence type="ECO:0000259" key="2">
    <source>
        <dbReference type="Pfam" id="PF14291"/>
    </source>
</evidence>
<comment type="caution">
    <text evidence="3">The sequence shown here is derived from an EMBL/GenBank/DDBJ whole genome shotgun (WGS) entry which is preliminary data.</text>
</comment>
<organism evidence="3 4">
    <name type="scientific">Tanacetum coccineum</name>
    <dbReference type="NCBI Taxonomy" id="301880"/>
    <lineage>
        <taxon>Eukaryota</taxon>
        <taxon>Viridiplantae</taxon>
        <taxon>Streptophyta</taxon>
        <taxon>Embryophyta</taxon>
        <taxon>Tracheophyta</taxon>
        <taxon>Spermatophyta</taxon>
        <taxon>Magnoliopsida</taxon>
        <taxon>eudicotyledons</taxon>
        <taxon>Gunneridae</taxon>
        <taxon>Pentapetalae</taxon>
        <taxon>asterids</taxon>
        <taxon>campanulids</taxon>
        <taxon>Asterales</taxon>
        <taxon>Asteraceae</taxon>
        <taxon>Asteroideae</taxon>
        <taxon>Anthemideae</taxon>
        <taxon>Anthemidinae</taxon>
        <taxon>Tanacetum</taxon>
    </lineage>
</organism>
<feature type="compositionally biased region" description="Pro residues" evidence="1">
    <location>
        <begin position="23"/>
        <end position="34"/>
    </location>
</feature>
<protein>
    <submittedName>
        <fullName evidence="3">Zinc finger MYM-type protein 1-like protein</fullName>
    </submittedName>
</protein>
<dbReference type="Proteomes" id="UP001151760">
    <property type="component" value="Unassembled WGS sequence"/>
</dbReference>
<sequence>MERYKKLWEHVPSRSGGGDPVLQPTPQPISQPTPDPFIPINIKLDDLPWDPLDRPIIYSYDPNIVDEIRRIFLLKGGCPFRGHDETISSLNRGLFLELYHLLANENEETRMGVARAPLNCTLTSLKIQKQICECFVKEVLDSILEDIGDDVHGVVQERFVGVKETSSTTLKSAIDDFFTKHNLSLKQLRGQGYDGASNMRGEFNGLKDLVLKDNNLAHYVHCFAYQLQLVVVMVVKNHDGVMKFFEKLMCVVNVVSSSCKSKDIVRDNYKKRIELELNEGVTKSGKGKN</sequence>
<keyword evidence="4" id="KW-1185">Reference proteome</keyword>
<gene>
    <name evidence="3" type="ORF">Tco_1017493</name>
</gene>
<evidence type="ECO:0000313" key="3">
    <source>
        <dbReference type="EMBL" id="GJT66013.1"/>
    </source>
</evidence>
<reference evidence="3" key="1">
    <citation type="journal article" date="2022" name="Int. J. Mol. Sci.">
        <title>Draft Genome of Tanacetum Coccineum: Genomic Comparison of Closely Related Tanacetum-Family Plants.</title>
        <authorList>
            <person name="Yamashiro T."/>
            <person name="Shiraishi A."/>
            <person name="Nakayama K."/>
            <person name="Satake H."/>
        </authorList>
    </citation>
    <scope>NUCLEOTIDE SEQUENCE</scope>
</reference>
<dbReference type="PANTHER" id="PTHR45749:SF37">
    <property type="entry name" value="OS05G0311600 PROTEIN"/>
    <property type="match status" value="1"/>
</dbReference>
<dbReference type="PANTHER" id="PTHR45749">
    <property type="match status" value="1"/>
</dbReference>
<proteinExistence type="predicted"/>
<evidence type="ECO:0000313" key="4">
    <source>
        <dbReference type="Proteomes" id="UP001151760"/>
    </source>
</evidence>
<dbReference type="Pfam" id="PF14291">
    <property type="entry name" value="DUF4371"/>
    <property type="match status" value="1"/>
</dbReference>
<feature type="domain" description="DUF4371" evidence="2">
    <location>
        <begin position="150"/>
        <end position="205"/>
    </location>
</feature>